<feature type="transmembrane region" description="Helical" evidence="1">
    <location>
        <begin position="102"/>
        <end position="122"/>
    </location>
</feature>
<feature type="transmembrane region" description="Helical" evidence="1">
    <location>
        <begin position="154"/>
        <end position="179"/>
    </location>
</feature>
<keyword evidence="1" id="KW-0812">Transmembrane</keyword>
<feature type="transmembrane region" description="Helical" evidence="1">
    <location>
        <begin position="47"/>
        <end position="66"/>
    </location>
</feature>
<evidence type="ECO:0000256" key="1">
    <source>
        <dbReference type="SAM" id="Phobius"/>
    </source>
</evidence>
<organism evidence="2 3">
    <name type="scientific">Sphingobium lignivorans</name>
    <dbReference type="NCBI Taxonomy" id="2735886"/>
    <lineage>
        <taxon>Bacteria</taxon>
        <taxon>Pseudomonadati</taxon>
        <taxon>Pseudomonadota</taxon>
        <taxon>Alphaproteobacteria</taxon>
        <taxon>Sphingomonadales</taxon>
        <taxon>Sphingomonadaceae</taxon>
        <taxon>Sphingobium</taxon>
    </lineage>
</organism>
<proteinExistence type="predicted"/>
<dbReference type="Proteomes" id="UP001138540">
    <property type="component" value="Unassembled WGS sequence"/>
</dbReference>
<keyword evidence="1" id="KW-1133">Transmembrane helix</keyword>
<keyword evidence="3" id="KW-1185">Reference proteome</keyword>
<protein>
    <submittedName>
        <fullName evidence="2">Uncharacterized membrane protein HdeD (DUF308 family)</fullName>
    </submittedName>
</protein>
<sequence>MATNESPIPGDPPLRTGWGWIVAYGVLVILIGVLALTNPIATGLATGIILALVLIVYGVAAIASAISSLSRRGRWIELILGILALLAGASILFAPLLGALSLVWAIGFWLVVSGVMQLVTAARFPVDRWWRLFLGLLDLVLGAILLLSGPVPSLAFLAIIVGISFLFRGLFLVLLGLGLRKVSTSTAA</sequence>
<accession>A0ABR6NA30</accession>
<gene>
    <name evidence="2" type="ORF">HNP60_000096</name>
</gene>
<feature type="transmembrane region" description="Helical" evidence="1">
    <location>
        <begin position="78"/>
        <end position="96"/>
    </location>
</feature>
<dbReference type="InterPro" id="IPR052712">
    <property type="entry name" value="Acid_resist_chaperone_HdeD"/>
</dbReference>
<evidence type="ECO:0000313" key="3">
    <source>
        <dbReference type="Proteomes" id="UP001138540"/>
    </source>
</evidence>
<dbReference type="RefSeq" id="WP_184148847.1">
    <property type="nucleotide sequence ID" value="NZ_JACHKA010000001.1"/>
</dbReference>
<feature type="transmembrane region" description="Helical" evidence="1">
    <location>
        <begin position="129"/>
        <end position="148"/>
    </location>
</feature>
<dbReference type="Pfam" id="PF03729">
    <property type="entry name" value="DUF308"/>
    <property type="match status" value="1"/>
</dbReference>
<dbReference type="PANTHER" id="PTHR34989:SF1">
    <property type="entry name" value="PROTEIN HDED"/>
    <property type="match status" value="1"/>
</dbReference>
<feature type="transmembrane region" description="Helical" evidence="1">
    <location>
        <begin position="21"/>
        <end position="41"/>
    </location>
</feature>
<name>A0ABR6NA30_9SPHN</name>
<comment type="caution">
    <text evidence="2">The sequence shown here is derived from an EMBL/GenBank/DDBJ whole genome shotgun (WGS) entry which is preliminary data.</text>
</comment>
<dbReference type="PANTHER" id="PTHR34989">
    <property type="entry name" value="PROTEIN HDED"/>
    <property type="match status" value="1"/>
</dbReference>
<evidence type="ECO:0000313" key="2">
    <source>
        <dbReference type="EMBL" id="MBB5984122.1"/>
    </source>
</evidence>
<reference evidence="2 3" key="1">
    <citation type="submission" date="2020-08" db="EMBL/GenBank/DDBJ databases">
        <title>Exploring microbial biodiversity for novel pathways involved in the catabolism of aromatic compounds derived from lignin.</title>
        <authorList>
            <person name="Elkins J."/>
        </authorList>
    </citation>
    <scope>NUCLEOTIDE SEQUENCE [LARGE SCALE GENOMIC DNA]</scope>
    <source>
        <strain evidence="2 3">B1D3A</strain>
    </source>
</reference>
<dbReference type="EMBL" id="JACHKA010000001">
    <property type="protein sequence ID" value="MBB5984122.1"/>
    <property type="molecule type" value="Genomic_DNA"/>
</dbReference>
<keyword evidence="1" id="KW-0472">Membrane</keyword>
<dbReference type="InterPro" id="IPR005325">
    <property type="entry name" value="DUF308_memb"/>
</dbReference>